<organism evidence="3 4">
    <name type="scientific">Candidatus Flavonifractor merdigallinarum</name>
    <dbReference type="NCBI Taxonomy" id="2838589"/>
    <lineage>
        <taxon>Bacteria</taxon>
        <taxon>Bacillati</taxon>
        <taxon>Bacillota</taxon>
        <taxon>Clostridia</taxon>
        <taxon>Eubacteriales</taxon>
        <taxon>Oscillospiraceae</taxon>
        <taxon>Flavonifractor</taxon>
    </lineage>
</organism>
<name>A0A9D2BZ67_9FIRM</name>
<reference evidence="3" key="1">
    <citation type="journal article" date="2021" name="PeerJ">
        <title>Extensive microbial diversity within the chicken gut microbiome revealed by metagenomics and culture.</title>
        <authorList>
            <person name="Gilroy R."/>
            <person name="Ravi A."/>
            <person name="Getino M."/>
            <person name="Pursley I."/>
            <person name="Horton D.L."/>
            <person name="Alikhan N.F."/>
            <person name="Baker D."/>
            <person name="Gharbi K."/>
            <person name="Hall N."/>
            <person name="Watson M."/>
            <person name="Adriaenssens E.M."/>
            <person name="Foster-Nyarko E."/>
            <person name="Jarju S."/>
            <person name="Secka A."/>
            <person name="Antonio M."/>
            <person name="Oren A."/>
            <person name="Chaudhuri R.R."/>
            <person name="La Ragione R."/>
            <person name="Hildebrand F."/>
            <person name="Pallen M.J."/>
        </authorList>
    </citation>
    <scope>NUCLEOTIDE SEQUENCE</scope>
    <source>
        <strain evidence="3">ChiBcec16_6824</strain>
    </source>
</reference>
<feature type="compositionally biased region" description="Polar residues" evidence="1">
    <location>
        <begin position="68"/>
        <end position="77"/>
    </location>
</feature>
<gene>
    <name evidence="3" type="ORF">H9841_04530</name>
</gene>
<evidence type="ECO:0000256" key="1">
    <source>
        <dbReference type="SAM" id="MobiDB-lite"/>
    </source>
</evidence>
<feature type="transmembrane region" description="Helical" evidence="2">
    <location>
        <begin position="45"/>
        <end position="63"/>
    </location>
</feature>
<reference evidence="3" key="2">
    <citation type="submission" date="2021-04" db="EMBL/GenBank/DDBJ databases">
        <authorList>
            <person name="Gilroy R."/>
        </authorList>
    </citation>
    <scope>NUCLEOTIDE SEQUENCE</scope>
    <source>
        <strain evidence="3">ChiBcec16_6824</strain>
    </source>
</reference>
<feature type="transmembrane region" description="Helical" evidence="2">
    <location>
        <begin position="12"/>
        <end position="33"/>
    </location>
</feature>
<proteinExistence type="predicted"/>
<dbReference type="Pfam" id="PF04531">
    <property type="entry name" value="Phage_holin_1"/>
    <property type="match status" value="1"/>
</dbReference>
<comment type="caution">
    <text evidence="3">The sequence shown here is derived from an EMBL/GenBank/DDBJ whole genome shotgun (WGS) entry which is preliminary data.</text>
</comment>
<evidence type="ECO:0000313" key="3">
    <source>
        <dbReference type="EMBL" id="HIY21155.1"/>
    </source>
</evidence>
<sequence>MINWKVRFSNKAFWLSLIPAVLLLIQVVAAVFGYTLELGDLGDRLLAVVNALFTVLAILGVVADPTTKGMSDSTQALTYDKPKES</sequence>
<keyword evidence="2" id="KW-0472">Membrane</keyword>
<dbReference type="NCBIfam" id="TIGR01598">
    <property type="entry name" value="holin_phiLC3"/>
    <property type="match status" value="1"/>
</dbReference>
<keyword evidence="2" id="KW-0812">Transmembrane</keyword>
<dbReference type="Proteomes" id="UP000823868">
    <property type="component" value="Unassembled WGS sequence"/>
</dbReference>
<dbReference type="InterPro" id="IPR006485">
    <property type="entry name" value="Phage-like_holin"/>
</dbReference>
<dbReference type="AlphaFoldDB" id="A0A9D2BZ67"/>
<accession>A0A9D2BZ67</accession>
<evidence type="ECO:0000313" key="4">
    <source>
        <dbReference type="Proteomes" id="UP000823868"/>
    </source>
</evidence>
<dbReference type="EMBL" id="DXDX01000080">
    <property type="protein sequence ID" value="HIY21155.1"/>
    <property type="molecule type" value="Genomic_DNA"/>
</dbReference>
<feature type="region of interest" description="Disordered" evidence="1">
    <location>
        <begin position="66"/>
        <end position="85"/>
    </location>
</feature>
<evidence type="ECO:0000256" key="2">
    <source>
        <dbReference type="SAM" id="Phobius"/>
    </source>
</evidence>
<keyword evidence="2" id="KW-1133">Transmembrane helix</keyword>
<protein>
    <submittedName>
        <fullName evidence="3">Phage holin</fullName>
    </submittedName>
</protein>